<dbReference type="STRING" id="217031.ABB05_12350"/>
<sequence length="264" mass="30232">MQLGIIASPTEASFQRAKQKGLDFIELCVNEGQDVQAFYQNRKDLLKWQEQSNVRVASIGRWKSLRIDKEGNVIKEELERCYRLIDVASELGCSNFVSGCNYVDELSYYENCTAAINFFTLLIDYAKPKGVKVSSYNCRKVNFVHNPEAWKIIHGHLKDLGIKFDPSHSRYFGGDYLQETLDWGDRFNHVHLKGSMIINGERVDDPPAGLDQTDWKTFISLLRVKGYTGGLSIEPHSPVWTDELGEQGVDYTIAYMKELLFKKM</sequence>
<gene>
    <name evidence="2" type="ORF">ABB05_12350</name>
</gene>
<reference evidence="2 3" key="1">
    <citation type="submission" date="2015-05" db="EMBL/GenBank/DDBJ databases">
        <title>Comparison of genome.</title>
        <authorList>
            <person name="Zheng Z."/>
            <person name="Sun M."/>
        </authorList>
    </citation>
    <scope>NUCLEOTIDE SEQUENCE [LARGE SCALE GENOMIC DNA]</scope>
    <source>
        <strain evidence="2 3">G25-74</strain>
    </source>
</reference>
<dbReference type="RefSeq" id="WP_057987791.1">
    <property type="nucleotide sequence ID" value="NZ_LDJR01000050.1"/>
</dbReference>
<name>A0A177ZRD0_9BACI</name>
<dbReference type="InterPro" id="IPR013022">
    <property type="entry name" value="Xyl_isomerase-like_TIM-brl"/>
</dbReference>
<dbReference type="Gene3D" id="3.20.20.150">
    <property type="entry name" value="Divalent-metal-dependent TIM barrel enzymes"/>
    <property type="match status" value="1"/>
</dbReference>
<evidence type="ECO:0000313" key="2">
    <source>
        <dbReference type="EMBL" id="OAK70541.1"/>
    </source>
</evidence>
<organism evidence="2 3">
    <name type="scientific">Lederbergia galactosidilytica</name>
    <dbReference type="NCBI Taxonomy" id="217031"/>
    <lineage>
        <taxon>Bacteria</taxon>
        <taxon>Bacillati</taxon>
        <taxon>Bacillota</taxon>
        <taxon>Bacilli</taxon>
        <taxon>Bacillales</taxon>
        <taxon>Bacillaceae</taxon>
        <taxon>Lederbergia</taxon>
    </lineage>
</organism>
<proteinExistence type="predicted"/>
<dbReference type="EMBL" id="LDJR01000050">
    <property type="protein sequence ID" value="OAK70541.1"/>
    <property type="molecule type" value="Genomic_DNA"/>
</dbReference>
<evidence type="ECO:0000259" key="1">
    <source>
        <dbReference type="Pfam" id="PF01261"/>
    </source>
</evidence>
<feature type="domain" description="Xylose isomerase-like TIM barrel" evidence="1">
    <location>
        <begin position="14"/>
        <end position="257"/>
    </location>
</feature>
<dbReference type="PANTHER" id="PTHR12110">
    <property type="entry name" value="HYDROXYPYRUVATE ISOMERASE"/>
    <property type="match status" value="1"/>
</dbReference>
<evidence type="ECO:0000313" key="3">
    <source>
        <dbReference type="Proteomes" id="UP000077881"/>
    </source>
</evidence>
<protein>
    <recommendedName>
        <fullName evidence="1">Xylose isomerase-like TIM barrel domain-containing protein</fullName>
    </recommendedName>
</protein>
<dbReference type="InterPro" id="IPR036237">
    <property type="entry name" value="Xyl_isomerase-like_sf"/>
</dbReference>
<comment type="caution">
    <text evidence="2">The sequence shown here is derived from an EMBL/GenBank/DDBJ whole genome shotgun (WGS) entry which is preliminary data.</text>
</comment>
<dbReference type="PATRIC" id="fig|217031.6.peg.2653"/>
<dbReference type="InterPro" id="IPR050312">
    <property type="entry name" value="IolE/XylAMocC-like"/>
</dbReference>
<dbReference type="PANTHER" id="PTHR12110:SF21">
    <property type="entry name" value="XYLOSE ISOMERASE-LIKE TIM BARREL DOMAIN-CONTAINING PROTEIN"/>
    <property type="match status" value="1"/>
</dbReference>
<dbReference type="OrthoDB" id="9779184at2"/>
<dbReference type="SUPFAM" id="SSF51658">
    <property type="entry name" value="Xylose isomerase-like"/>
    <property type="match status" value="1"/>
</dbReference>
<dbReference type="AlphaFoldDB" id="A0A177ZRD0"/>
<dbReference type="Pfam" id="PF01261">
    <property type="entry name" value="AP_endonuc_2"/>
    <property type="match status" value="1"/>
</dbReference>
<accession>A0A177ZRD0</accession>
<dbReference type="Proteomes" id="UP000077881">
    <property type="component" value="Unassembled WGS sequence"/>
</dbReference>
<keyword evidence="3" id="KW-1185">Reference proteome</keyword>